<evidence type="ECO:0000313" key="2">
    <source>
        <dbReference type="Proteomes" id="UP001234297"/>
    </source>
</evidence>
<gene>
    <name evidence="1" type="ORF">MRB53_004226</name>
</gene>
<name>A0ACC2MAM5_PERAE</name>
<sequence>MAVPPRNGNHPPLVLLQEDWTAMPPPLRNHPLNNCQHAPQPAPGVDLAAVFVFVQTPLTVGGRRTRMHTSGTRCSAPIFLLCLRNAAASLLFSLSVLPPSSAPPRAALSSTTVSAPRSDVEPGRPSPSSCTQHTLRYPLRYPPCLLFLALLFFLLSFLFFLSHLSLSPLFFSFFSPPCHRCSIAPTPWITAPTFSSPSPVLLLYPGAAGGGQER</sequence>
<proteinExistence type="predicted"/>
<protein>
    <submittedName>
        <fullName evidence="1">Uncharacterized protein</fullName>
    </submittedName>
</protein>
<organism evidence="1 2">
    <name type="scientific">Persea americana</name>
    <name type="common">Avocado</name>
    <dbReference type="NCBI Taxonomy" id="3435"/>
    <lineage>
        <taxon>Eukaryota</taxon>
        <taxon>Viridiplantae</taxon>
        <taxon>Streptophyta</taxon>
        <taxon>Embryophyta</taxon>
        <taxon>Tracheophyta</taxon>
        <taxon>Spermatophyta</taxon>
        <taxon>Magnoliopsida</taxon>
        <taxon>Magnoliidae</taxon>
        <taxon>Laurales</taxon>
        <taxon>Lauraceae</taxon>
        <taxon>Persea</taxon>
    </lineage>
</organism>
<reference evidence="1 2" key="1">
    <citation type="journal article" date="2022" name="Hortic Res">
        <title>A haplotype resolved chromosomal level avocado genome allows analysis of novel avocado genes.</title>
        <authorList>
            <person name="Nath O."/>
            <person name="Fletcher S.J."/>
            <person name="Hayward A."/>
            <person name="Shaw L.M."/>
            <person name="Masouleh A.K."/>
            <person name="Furtado A."/>
            <person name="Henry R.J."/>
            <person name="Mitter N."/>
        </authorList>
    </citation>
    <scope>NUCLEOTIDE SEQUENCE [LARGE SCALE GENOMIC DNA]</scope>
    <source>
        <strain evidence="2">cv. Hass</strain>
    </source>
</reference>
<dbReference type="EMBL" id="CM056810">
    <property type="protein sequence ID" value="KAJ8642478.1"/>
    <property type="molecule type" value="Genomic_DNA"/>
</dbReference>
<keyword evidence="2" id="KW-1185">Reference proteome</keyword>
<accession>A0ACC2MAM5</accession>
<dbReference type="Proteomes" id="UP001234297">
    <property type="component" value="Chromosome 2"/>
</dbReference>
<evidence type="ECO:0000313" key="1">
    <source>
        <dbReference type="EMBL" id="KAJ8642478.1"/>
    </source>
</evidence>
<comment type="caution">
    <text evidence="1">The sequence shown here is derived from an EMBL/GenBank/DDBJ whole genome shotgun (WGS) entry which is preliminary data.</text>
</comment>